<dbReference type="EMBL" id="GGEC01077559">
    <property type="protein sequence ID" value="MBX58043.1"/>
    <property type="molecule type" value="Transcribed_RNA"/>
</dbReference>
<proteinExistence type="predicted"/>
<organism evidence="1">
    <name type="scientific">Rhizophora mucronata</name>
    <name type="common">Asiatic mangrove</name>
    <dbReference type="NCBI Taxonomy" id="61149"/>
    <lineage>
        <taxon>Eukaryota</taxon>
        <taxon>Viridiplantae</taxon>
        <taxon>Streptophyta</taxon>
        <taxon>Embryophyta</taxon>
        <taxon>Tracheophyta</taxon>
        <taxon>Spermatophyta</taxon>
        <taxon>Magnoliopsida</taxon>
        <taxon>eudicotyledons</taxon>
        <taxon>Gunneridae</taxon>
        <taxon>Pentapetalae</taxon>
        <taxon>rosids</taxon>
        <taxon>fabids</taxon>
        <taxon>Malpighiales</taxon>
        <taxon>Rhizophoraceae</taxon>
        <taxon>Rhizophora</taxon>
    </lineage>
</organism>
<dbReference type="AlphaFoldDB" id="A0A2P2PTP5"/>
<sequence>MSQPISFLTHSETYSSPHPWNYNWSFSLKSPQF</sequence>
<evidence type="ECO:0000313" key="1">
    <source>
        <dbReference type="EMBL" id="MBX58043.1"/>
    </source>
</evidence>
<accession>A0A2P2PTP5</accession>
<reference evidence="1" key="1">
    <citation type="submission" date="2018-02" db="EMBL/GenBank/DDBJ databases">
        <title>Rhizophora mucronata_Transcriptome.</title>
        <authorList>
            <person name="Meera S.P."/>
            <person name="Sreeshan A."/>
            <person name="Augustine A."/>
        </authorList>
    </citation>
    <scope>NUCLEOTIDE SEQUENCE</scope>
    <source>
        <tissue evidence="1">Leaf</tissue>
    </source>
</reference>
<name>A0A2P2PTP5_RHIMU</name>
<protein>
    <submittedName>
        <fullName evidence="1">Uncharacterized protein</fullName>
    </submittedName>
</protein>